<dbReference type="Proteomes" id="UP000629468">
    <property type="component" value="Unassembled WGS sequence"/>
</dbReference>
<comment type="caution">
    <text evidence="7">The sequence shown here is derived from an EMBL/GenBank/DDBJ whole genome shotgun (WGS) entry which is preliminary data.</text>
</comment>
<organism evidence="7 8">
    <name type="scientific">Agaricus bisporus var. burnettii</name>
    <dbReference type="NCBI Taxonomy" id="192524"/>
    <lineage>
        <taxon>Eukaryota</taxon>
        <taxon>Fungi</taxon>
        <taxon>Dikarya</taxon>
        <taxon>Basidiomycota</taxon>
        <taxon>Agaricomycotina</taxon>
        <taxon>Agaricomycetes</taxon>
        <taxon>Agaricomycetidae</taxon>
        <taxon>Agaricales</taxon>
        <taxon>Agaricineae</taxon>
        <taxon>Agaricaceae</taxon>
        <taxon>Agaricus</taxon>
    </lineage>
</organism>
<proteinExistence type="predicted"/>
<dbReference type="InterPro" id="IPR000719">
    <property type="entry name" value="Prot_kinase_dom"/>
</dbReference>
<keyword evidence="3" id="KW-0547">Nucleotide-binding</keyword>
<reference evidence="7 8" key="1">
    <citation type="journal article" name="Sci. Rep.">
        <title>Telomere-to-telomere assembled and centromere annotated genomes of the two main subspecies of the button mushroom Agaricus bisporus reveal especially polymorphic chromosome ends.</title>
        <authorList>
            <person name="Sonnenberg A.S.M."/>
            <person name="Sedaghat-Telgerd N."/>
            <person name="Lavrijssen B."/>
            <person name="Ohm R.A."/>
            <person name="Hendrickx P.M."/>
            <person name="Scholtmeijer K."/>
            <person name="Baars J.J.P."/>
            <person name="van Peer A."/>
        </authorList>
    </citation>
    <scope>NUCLEOTIDE SEQUENCE [LARGE SCALE GENOMIC DNA]</scope>
    <source>
        <strain evidence="7 8">H119_p4</strain>
    </source>
</reference>
<name>A0A8H7F7N5_AGABI</name>
<dbReference type="PROSITE" id="PS00108">
    <property type="entry name" value="PROTEIN_KINASE_ST"/>
    <property type="match status" value="1"/>
</dbReference>
<dbReference type="PANTHER" id="PTHR45646:SF11">
    <property type="entry name" value="SERINE_THREONINE-PROTEIN KINASE DOA"/>
    <property type="match status" value="1"/>
</dbReference>
<dbReference type="AlphaFoldDB" id="A0A8H7F7N5"/>
<dbReference type="GO" id="GO:0005634">
    <property type="term" value="C:nucleus"/>
    <property type="evidence" value="ECO:0007669"/>
    <property type="project" value="TreeGrafter"/>
</dbReference>
<keyword evidence="5" id="KW-0067">ATP-binding</keyword>
<evidence type="ECO:0000256" key="3">
    <source>
        <dbReference type="ARBA" id="ARBA00022741"/>
    </source>
</evidence>
<dbReference type="PROSITE" id="PS50011">
    <property type="entry name" value="PROTEIN_KINASE_DOM"/>
    <property type="match status" value="1"/>
</dbReference>
<keyword evidence="4" id="KW-0418">Kinase</keyword>
<evidence type="ECO:0000256" key="2">
    <source>
        <dbReference type="ARBA" id="ARBA00022679"/>
    </source>
</evidence>
<evidence type="ECO:0000259" key="6">
    <source>
        <dbReference type="PROSITE" id="PS50011"/>
    </source>
</evidence>
<dbReference type="SUPFAM" id="SSF56112">
    <property type="entry name" value="Protein kinase-like (PK-like)"/>
    <property type="match status" value="1"/>
</dbReference>
<dbReference type="PANTHER" id="PTHR45646">
    <property type="entry name" value="SERINE/THREONINE-PROTEIN KINASE DOA-RELATED"/>
    <property type="match status" value="1"/>
</dbReference>
<dbReference type="EMBL" id="JABXXO010000003">
    <property type="protein sequence ID" value="KAF7782198.1"/>
    <property type="molecule type" value="Genomic_DNA"/>
</dbReference>
<dbReference type="Gene3D" id="3.30.200.20">
    <property type="entry name" value="Phosphorylase Kinase, domain 1"/>
    <property type="match status" value="1"/>
</dbReference>
<evidence type="ECO:0000313" key="7">
    <source>
        <dbReference type="EMBL" id="KAF7782198.1"/>
    </source>
</evidence>
<feature type="domain" description="Protein kinase" evidence="6">
    <location>
        <begin position="35"/>
        <end position="395"/>
    </location>
</feature>
<evidence type="ECO:0000256" key="1">
    <source>
        <dbReference type="ARBA" id="ARBA00022527"/>
    </source>
</evidence>
<dbReference type="SMART" id="SM00220">
    <property type="entry name" value="S_TKc"/>
    <property type="match status" value="1"/>
</dbReference>
<dbReference type="Pfam" id="PF00069">
    <property type="entry name" value="Pkinase"/>
    <property type="match status" value="1"/>
</dbReference>
<gene>
    <name evidence="7" type="ORF">Agabi119p4_1574</name>
</gene>
<keyword evidence="1" id="KW-0723">Serine/threonine-protein kinase</keyword>
<dbReference type="InterPro" id="IPR011009">
    <property type="entry name" value="Kinase-like_dom_sf"/>
</dbReference>
<evidence type="ECO:0000256" key="5">
    <source>
        <dbReference type="ARBA" id="ARBA00022840"/>
    </source>
</evidence>
<dbReference type="InterPro" id="IPR008271">
    <property type="entry name" value="Ser/Thr_kinase_AS"/>
</dbReference>
<dbReference type="GO" id="GO:0043484">
    <property type="term" value="P:regulation of RNA splicing"/>
    <property type="evidence" value="ECO:0007669"/>
    <property type="project" value="TreeGrafter"/>
</dbReference>
<accession>A0A8H7F7N5</accession>
<evidence type="ECO:0000313" key="8">
    <source>
        <dbReference type="Proteomes" id="UP000629468"/>
    </source>
</evidence>
<dbReference type="Gene3D" id="1.10.510.10">
    <property type="entry name" value="Transferase(Phosphotransferase) domain 1"/>
    <property type="match status" value="1"/>
</dbReference>
<dbReference type="GO" id="GO:0005524">
    <property type="term" value="F:ATP binding"/>
    <property type="evidence" value="ECO:0007669"/>
    <property type="project" value="UniProtKB-KW"/>
</dbReference>
<sequence>MTPLPSSEVVGLPASEGKTFFRGTPFDKLGPGNRFQLNVKLATGKNSSIWLAKDIEHSRHVLLKILSGRASDSAAEGSLRHELPTYQRLASLSAEETRHCSRLITHFKNRSPDGEHLCLALELERTNIESVLSAKDPAFYPIPIVKRILRHVLHGIAALHKLEFAHTDIKPDNILVSLVRRQDFYKSLENFVTRAALAFISEEFPRSTVEELGTCQFKVGGFSKAQDLYRRTTDDIAPLALRPPEVILGYGWGAPVDIWMFGCLVFTMLTKAQLFPDTVPHDITHWYLQPGADPKAKGFEVDYLLFRMENIMEQEFRLDMLAQSRYSDKYFKPNSTEMKRFIALRGLSIEKRIRETERPMSWEDVTAAADFMRRCLKFNPHDRPSARDLLDDSWLKE</sequence>
<protein>
    <recommendedName>
        <fullName evidence="6">Protein kinase domain-containing protein</fullName>
    </recommendedName>
</protein>
<evidence type="ECO:0000256" key="4">
    <source>
        <dbReference type="ARBA" id="ARBA00022777"/>
    </source>
</evidence>
<dbReference type="GO" id="GO:0004674">
    <property type="term" value="F:protein serine/threonine kinase activity"/>
    <property type="evidence" value="ECO:0007669"/>
    <property type="project" value="UniProtKB-KW"/>
</dbReference>
<dbReference type="InterPro" id="IPR051175">
    <property type="entry name" value="CLK_kinases"/>
</dbReference>
<keyword evidence="2" id="KW-0808">Transferase</keyword>